<dbReference type="KEGG" id="vrm:44547418_00385"/>
<dbReference type="EMBL" id="LT906470">
    <property type="protein sequence ID" value="SNV58415.1"/>
    <property type="molecule type" value="Genomic_DNA"/>
</dbReference>
<organism evidence="1 2">
    <name type="scientific">Veillonella rodentium</name>
    <dbReference type="NCBI Taxonomy" id="248315"/>
    <lineage>
        <taxon>Bacteria</taxon>
        <taxon>Bacillati</taxon>
        <taxon>Bacillota</taxon>
        <taxon>Negativicutes</taxon>
        <taxon>Veillonellales</taxon>
        <taxon>Veillonellaceae</taxon>
        <taxon>Veillonella</taxon>
    </lineage>
</organism>
<name>A0A239YHF0_9FIRM</name>
<evidence type="ECO:0000313" key="2">
    <source>
        <dbReference type="Proteomes" id="UP000214973"/>
    </source>
</evidence>
<reference evidence="1 2" key="1">
    <citation type="submission" date="2017-06" db="EMBL/GenBank/DDBJ databases">
        <authorList>
            <consortium name="Pathogen Informatics"/>
        </authorList>
    </citation>
    <scope>NUCLEOTIDE SEQUENCE [LARGE SCALE GENOMIC DNA]</scope>
    <source>
        <strain evidence="1 2">NCTC12018</strain>
    </source>
</reference>
<evidence type="ECO:0000313" key="1">
    <source>
        <dbReference type="EMBL" id="SNV58415.1"/>
    </source>
</evidence>
<sequence length="149" mass="16705">MNHKAEKFDLLVADLEKGGNGWFLKEELTDDLNTVVYHGRLDVHENSLPVFIVVDDSAFSYVRVAITTTSVAKDMIPSVLEELNTLNQEYKVSKYYVSNEDGNIYMDISVPTLDEQFDPSVLVNILLGVIQPHLDEVHQGILKVAGIVK</sequence>
<keyword evidence="2" id="KW-1185">Reference proteome</keyword>
<dbReference type="Proteomes" id="UP000214973">
    <property type="component" value="Chromosome 1"/>
</dbReference>
<dbReference type="RefSeq" id="WP_054674178.1">
    <property type="nucleotide sequence ID" value="NZ_LT906470.1"/>
</dbReference>
<gene>
    <name evidence="1" type="ORF">SAMEA44547418_00385</name>
</gene>
<evidence type="ECO:0008006" key="3">
    <source>
        <dbReference type="Google" id="ProtNLM"/>
    </source>
</evidence>
<proteinExistence type="predicted"/>
<accession>A0A239YHF0</accession>
<dbReference type="AlphaFoldDB" id="A0A239YHF0"/>
<protein>
    <recommendedName>
        <fullName evidence="3">Bacterial sensory transduction regulator</fullName>
    </recommendedName>
</protein>